<dbReference type="GO" id="GO:0008289">
    <property type="term" value="F:lipid binding"/>
    <property type="evidence" value="ECO:0007669"/>
    <property type="project" value="TreeGrafter"/>
</dbReference>
<dbReference type="GO" id="GO:0070941">
    <property type="term" value="P:eisosome assembly"/>
    <property type="evidence" value="ECO:0007669"/>
    <property type="project" value="TreeGrafter"/>
</dbReference>
<dbReference type="GO" id="GO:0005886">
    <property type="term" value="C:plasma membrane"/>
    <property type="evidence" value="ECO:0007669"/>
    <property type="project" value="TreeGrafter"/>
</dbReference>
<keyword evidence="4" id="KW-1185">Reference proteome</keyword>
<sequence>MAAFLQKVQHSNRVSLGPKELAPLADIIGAEKRLMDATQKLAMEGTKASSALKEWGVAEGPDLGDILTKISMLYDYASSAERAYAEHTGNARLHFKEIRTREEHLTSLKKSKETLGNKIENLDRKVSKMKEENKDLPASIHRLSEMRSEMIGLEHSVLNEESKLGDFKRSIVREAMSLKLGALLEMAEKMVVVAELGKLMIDEIPTERTEPGAPRAHYNSYDRTDELMQQAQRCIQDVVFNPVPLSEGQQYDHDRYHTAEDDFRAAQPQGGGAPVDDYRGGYGGMAEEKQWSGPNDHYGGQHERYASESQAPALPEIYSQPLLPPGAGSGGFSGNKGREQQQQHDQNGSNGALAAPFAHYEQYNQTSSPYSGSNGSHAPYVDAPSGSNRPSFEHPATTQDPSQARASYEQESPALAKEREQAEEAARGAQQPNPWRQDSQPNVASTREAEGHNQAYDNGSDVAPAAPSPAYVAPAAPSPAYVAQAERPRTPVQEQQEQPTYVSPSAIGSNALPNNRASPVIGGVSAFTHPDYDRPYVPKAGDGAYHGQPAGAPPLPSNSNASGKNTAYLPPVNTAPAPPPITPTPTSPSSSSGNRRPVVIRGESALGSKHGDVFVANRAPIDGGALNAAAPSGPNVSSSGYAAGTGAGSASGYYRSSDANSGSGKIPAGAFRRGPSNQYMAGGVVAGGQMLPGPPRANDFGPSTTNNGASPSPSESMSIRDQYLARDAALLQQQQQTEGLTGVGAGPRFDVTPLNISNRNSVIGGSAPSEVGSSIAPPSYHPSAPSQPSFSQQQGSRSGSGFNSSHFVTRLD</sequence>
<dbReference type="PANTHER" id="PTHR31962:SF6">
    <property type="entry name" value="EISOSOME COMPONENT PIL1-DOMAIN-CONTAINING PROTEIN"/>
    <property type="match status" value="1"/>
</dbReference>
<evidence type="ECO:0000313" key="4">
    <source>
        <dbReference type="Proteomes" id="UP000249723"/>
    </source>
</evidence>
<reference evidence="4" key="1">
    <citation type="submission" date="2016-10" db="EMBL/GenBank/DDBJ databases">
        <authorList>
            <person name="Jeantristanb JTB J.-T."/>
            <person name="Ricardo R."/>
        </authorList>
    </citation>
    <scope>NUCLEOTIDE SEQUENCE [LARGE SCALE GENOMIC DNA]</scope>
</reference>
<evidence type="ECO:0000256" key="2">
    <source>
        <dbReference type="SAM" id="MobiDB-lite"/>
    </source>
</evidence>
<dbReference type="AlphaFoldDB" id="A0A2X0LTC3"/>
<dbReference type="Pfam" id="PF13805">
    <property type="entry name" value="Pil1"/>
    <property type="match status" value="1"/>
</dbReference>
<organism evidence="3 4">
    <name type="scientific">Microbotryum saponariae</name>
    <dbReference type="NCBI Taxonomy" id="289078"/>
    <lineage>
        <taxon>Eukaryota</taxon>
        <taxon>Fungi</taxon>
        <taxon>Dikarya</taxon>
        <taxon>Basidiomycota</taxon>
        <taxon>Pucciniomycotina</taxon>
        <taxon>Microbotryomycetes</taxon>
        <taxon>Microbotryales</taxon>
        <taxon>Microbotryaceae</taxon>
        <taxon>Microbotryum</taxon>
    </lineage>
</organism>
<feature type="compositionally biased region" description="Polar residues" evidence="2">
    <location>
        <begin position="385"/>
        <end position="405"/>
    </location>
</feature>
<keyword evidence="1" id="KW-0175">Coiled coil</keyword>
<proteinExistence type="predicted"/>
<accession>A0A2X0LTC3</accession>
<gene>
    <name evidence="3" type="ORF">BZ3500_MVSOF-1268-A1-R1_CHR3-1G06134</name>
</gene>
<dbReference type="InterPro" id="IPR028245">
    <property type="entry name" value="PIL1/LSP1"/>
</dbReference>
<feature type="compositionally biased region" description="Low complexity" evidence="2">
    <location>
        <begin position="463"/>
        <end position="483"/>
    </location>
</feature>
<dbReference type="InterPro" id="IPR027267">
    <property type="entry name" value="AH/BAR_dom_sf"/>
</dbReference>
<feature type="region of interest" description="Disordered" evidence="2">
    <location>
        <begin position="680"/>
        <end position="812"/>
    </location>
</feature>
<dbReference type="EMBL" id="FMWP01000096">
    <property type="protein sequence ID" value="SCZ99595.1"/>
    <property type="molecule type" value="Genomic_DNA"/>
</dbReference>
<feature type="compositionally biased region" description="Polar residues" evidence="2">
    <location>
        <begin position="492"/>
        <end position="517"/>
    </location>
</feature>
<evidence type="ECO:0000256" key="1">
    <source>
        <dbReference type="SAM" id="Coils"/>
    </source>
</evidence>
<feature type="compositionally biased region" description="Polar residues" evidence="2">
    <location>
        <begin position="701"/>
        <end position="719"/>
    </location>
</feature>
<feature type="compositionally biased region" description="Low complexity" evidence="2">
    <location>
        <begin position="782"/>
        <end position="812"/>
    </location>
</feature>
<dbReference type="OrthoDB" id="2536233at2759"/>
<dbReference type="STRING" id="289078.A0A2X0LTC3"/>
<feature type="compositionally biased region" description="Polar residues" evidence="2">
    <location>
        <begin position="432"/>
        <end position="445"/>
    </location>
</feature>
<feature type="compositionally biased region" description="Polar residues" evidence="2">
    <location>
        <begin position="754"/>
        <end position="763"/>
    </location>
</feature>
<dbReference type="PANTHER" id="PTHR31962">
    <property type="entry name" value="SPHINGOLIPID LONG CHAIN BASE-RESPONSIVE PROTEIN PIL1"/>
    <property type="match status" value="1"/>
</dbReference>
<protein>
    <submittedName>
        <fullName evidence="3">BZ3500_MvSof-1268-A1-R1_Chr3-1g06134 protein</fullName>
    </submittedName>
</protein>
<name>A0A2X0LTC3_9BASI</name>
<feature type="compositionally biased region" description="Low complexity" evidence="2">
    <location>
        <begin position="720"/>
        <end position="736"/>
    </location>
</feature>
<dbReference type="GO" id="GO:0036286">
    <property type="term" value="C:eisosome filament"/>
    <property type="evidence" value="ECO:0007669"/>
    <property type="project" value="TreeGrafter"/>
</dbReference>
<feature type="region of interest" description="Disordered" evidence="2">
    <location>
        <begin position="280"/>
        <end position="611"/>
    </location>
</feature>
<feature type="coiled-coil region" evidence="1">
    <location>
        <begin position="105"/>
        <end position="132"/>
    </location>
</feature>
<dbReference type="GO" id="GO:0006897">
    <property type="term" value="P:endocytosis"/>
    <property type="evidence" value="ECO:0007669"/>
    <property type="project" value="TreeGrafter"/>
</dbReference>
<feature type="compositionally biased region" description="Basic and acidic residues" evidence="2">
    <location>
        <begin position="416"/>
        <end position="426"/>
    </location>
</feature>
<feature type="compositionally biased region" description="Polar residues" evidence="2">
    <location>
        <begin position="362"/>
        <end position="376"/>
    </location>
</feature>
<feature type="compositionally biased region" description="Pro residues" evidence="2">
    <location>
        <begin position="576"/>
        <end position="586"/>
    </location>
</feature>
<dbReference type="Proteomes" id="UP000249723">
    <property type="component" value="Unassembled WGS sequence"/>
</dbReference>
<dbReference type="Gene3D" id="1.20.1270.60">
    <property type="entry name" value="Arfaptin homology (AH) domain/BAR domain"/>
    <property type="match status" value="1"/>
</dbReference>
<feature type="region of interest" description="Disordered" evidence="2">
    <location>
        <begin position="630"/>
        <end position="651"/>
    </location>
</feature>
<evidence type="ECO:0000313" key="3">
    <source>
        <dbReference type="EMBL" id="SCZ99595.1"/>
    </source>
</evidence>